<protein>
    <submittedName>
        <fullName evidence="1">Uncharacterized protein</fullName>
    </submittedName>
</protein>
<reference evidence="1 2" key="1">
    <citation type="journal article" date="2019" name="Genome Biol. Evol.">
        <title>Insights into the evolution of the New World diploid cottons (Gossypium, subgenus Houzingenia) based on genome sequencing.</title>
        <authorList>
            <person name="Grover C.E."/>
            <person name="Arick M.A. 2nd"/>
            <person name="Thrash A."/>
            <person name="Conover J.L."/>
            <person name="Sanders W.S."/>
            <person name="Peterson D.G."/>
            <person name="Frelichowski J.E."/>
            <person name="Scheffler J.A."/>
            <person name="Scheffler B.E."/>
            <person name="Wendel J.F."/>
        </authorList>
    </citation>
    <scope>NUCLEOTIDE SEQUENCE [LARGE SCALE GENOMIC DNA]</scope>
    <source>
        <strain evidence="1">27</strain>
        <tissue evidence="1">Leaf</tissue>
    </source>
</reference>
<evidence type="ECO:0000313" key="1">
    <source>
        <dbReference type="EMBL" id="MBA0638403.1"/>
    </source>
</evidence>
<evidence type="ECO:0000313" key="2">
    <source>
        <dbReference type="Proteomes" id="UP000593561"/>
    </source>
</evidence>
<dbReference type="Proteomes" id="UP000593561">
    <property type="component" value="Unassembled WGS sequence"/>
</dbReference>
<proteinExistence type="predicted"/>
<accession>A0A7J8TJU8</accession>
<dbReference type="AlphaFoldDB" id="A0A7J8TJU8"/>
<keyword evidence="2" id="KW-1185">Reference proteome</keyword>
<sequence length="29" mass="3202">MGLPALTVTKGDATTLSPFLEKKIYIYVM</sequence>
<gene>
    <name evidence="1" type="ORF">Godav_022051</name>
</gene>
<organism evidence="1 2">
    <name type="scientific">Gossypium davidsonii</name>
    <name type="common">Davidson's cotton</name>
    <name type="synonym">Gossypium klotzschianum subsp. davidsonii</name>
    <dbReference type="NCBI Taxonomy" id="34287"/>
    <lineage>
        <taxon>Eukaryota</taxon>
        <taxon>Viridiplantae</taxon>
        <taxon>Streptophyta</taxon>
        <taxon>Embryophyta</taxon>
        <taxon>Tracheophyta</taxon>
        <taxon>Spermatophyta</taxon>
        <taxon>Magnoliopsida</taxon>
        <taxon>eudicotyledons</taxon>
        <taxon>Gunneridae</taxon>
        <taxon>Pentapetalae</taxon>
        <taxon>rosids</taxon>
        <taxon>malvids</taxon>
        <taxon>Malvales</taxon>
        <taxon>Malvaceae</taxon>
        <taxon>Malvoideae</taxon>
        <taxon>Gossypium</taxon>
    </lineage>
</organism>
<comment type="caution">
    <text evidence="1">The sequence shown here is derived from an EMBL/GenBank/DDBJ whole genome shotgun (WGS) entry which is preliminary data.</text>
</comment>
<dbReference type="EMBL" id="JABFAC010250493">
    <property type="protein sequence ID" value="MBA0638403.1"/>
    <property type="molecule type" value="Genomic_DNA"/>
</dbReference>
<name>A0A7J8TJU8_GOSDV</name>